<dbReference type="Pfam" id="PF08241">
    <property type="entry name" value="Methyltransf_11"/>
    <property type="match status" value="1"/>
</dbReference>
<evidence type="ECO:0000259" key="4">
    <source>
        <dbReference type="Pfam" id="PF08241"/>
    </source>
</evidence>
<keyword evidence="2" id="KW-0808">Transferase</keyword>
<dbReference type="Proteomes" id="UP000825701">
    <property type="component" value="Chromosome"/>
</dbReference>
<dbReference type="KEGG" id="cmet:K6K41_11285"/>
<dbReference type="PANTHER" id="PTHR13090">
    <property type="entry name" value="ARGININE-HYDROXYLASE NDUFAF5, MITOCHONDRIAL"/>
    <property type="match status" value="1"/>
</dbReference>
<dbReference type="InterPro" id="IPR029063">
    <property type="entry name" value="SAM-dependent_MTases_sf"/>
</dbReference>
<reference evidence="5" key="1">
    <citation type="submission" date="2021-08" db="EMBL/GenBank/DDBJ databases">
        <authorList>
            <person name="Zhang H."/>
            <person name="Xu M."/>
            <person name="Yu Z."/>
            <person name="Yang L."/>
            <person name="Cai Y."/>
        </authorList>
    </citation>
    <scope>NUCLEOTIDE SEQUENCE</scope>
    <source>
        <strain evidence="5">CHL1</strain>
    </source>
</reference>
<dbReference type="InterPro" id="IPR013216">
    <property type="entry name" value="Methyltransf_11"/>
</dbReference>
<dbReference type="GO" id="GO:0008757">
    <property type="term" value="F:S-adenosylmethionine-dependent methyltransferase activity"/>
    <property type="evidence" value="ECO:0007669"/>
    <property type="project" value="InterPro"/>
</dbReference>
<dbReference type="EMBL" id="CP081869">
    <property type="protein sequence ID" value="QZO01868.1"/>
    <property type="molecule type" value="Genomic_DNA"/>
</dbReference>
<sequence>MTTSPDVPRLLDRAAFAAARRRTRAAGGGPDFLTARVAEDMADRLAATLRPFPRALDLASPGAAIADALRARPGAERVVRAAFEAGDGGDLVADPQAIPLAAESFDLVVSGLALQFADDLPGVFAQVRRLLRPDGLFLVALLGGDTLTELRQSFAAAEAEIDGGLSPRVMPFADVRAVGALLQRAGLALPVTDVDKVTVRYGSPIGLMQDLRAWGATNALVERNRRPLKRATLARALEVYAERFADADGRVRATFEIVWASGWAPHASQQQPLKPGSAKARLADALRPPKDD</sequence>
<keyword evidence="1 5" id="KW-0489">Methyltransferase</keyword>
<dbReference type="RefSeq" id="WP_261405216.1">
    <property type="nucleotide sequence ID" value="NZ_CP081869.1"/>
</dbReference>
<feature type="domain" description="Methyltransferase type 11" evidence="4">
    <location>
        <begin position="91"/>
        <end position="138"/>
    </location>
</feature>
<evidence type="ECO:0000313" key="6">
    <source>
        <dbReference type="Proteomes" id="UP000825701"/>
    </source>
</evidence>
<evidence type="ECO:0000256" key="1">
    <source>
        <dbReference type="ARBA" id="ARBA00022603"/>
    </source>
</evidence>
<evidence type="ECO:0000313" key="5">
    <source>
        <dbReference type="EMBL" id="QZO01868.1"/>
    </source>
</evidence>
<feature type="region of interest" description="Disordered" evidence="3">
    <location>
        <begin position="267"/>
        <end position="292"/>
    </location>
</feature>
<gene>
    <name evidence="5" type="ORF">K6K41_11285</name>
</gene>
<dbReference type="Gene3D" id="3.40.50.150">
    <property type="entry name" value="Vaccinia Virus protein VP39"/>
    <property type="match status" value="1"/>
</dbReference>
<dbReference type="SUPFAM" id="SSF53335">
    <property type="entry name" value="S-adenosyl-L-methionine-dependent methyltransferases"/>
    <property type="match status" value="1"/>
</dbReference>
<name>A0A9E6RBR0_9HYPH</name>
<organism evidence="5 6">
    <name type="scientific">Chenggangzhangella methanolivorans</name>
    <dbReference type="NCBI Taxonomy" id="1437009"/>
    <lineage>
        <taxon>Bacteria</taxon>
        <taxon>Pseudomonadati</taxon>
        <taxon>Pseudomonadota</taxon>
        <taxon>Alphaproteobacteria</taxon>
        <taxon>Hyphomicrobiales</taxon>
        <taxon>Methylopilaceae</taxon>
        <taxon>Chenggangzhangella</taxon>
    </lineage>
</organism>
<proteinExistence type="predicted"/>
<keyword evidence="6" id="KW-1185">Reference proteome</keyword>
<evidence type="ECO:0000256" key="3">
    <source>
        <dbReference type="SAM" id="MobiDB-lite"/>
    </source>
</evidence>
<dbReference type="GO" id="GO:0032259">
    <property type="term" value="P:methylation"/>
    <property type="evidence" value="ECO:0007669"/>
    <property type="project" value="UniProtKB-KW"/>
</dbReference>
<accession>A0A9E6RBR0</accession>
<dbReference type="PANTHER" id="PTHR13090:SF1">
    <property type="entry name" value="ARGININE-HYDROXYLASE NDUFAF5, MITOCHONDRIAL"/>
    <property type="match status" value="1"/>
</dbReference>
<dbReference type="AlphaFoldDB" id="A0A9E6RBR0"/>
<dbReference type="CDD" id="cd02440">
    <property type="entry name" value="AdoMet_MTases"/>
    <property type="match status" value="1"/>
</dbReference>
<protein>
    <submittedName>
        <fullName evidence="5">Methyltransferase domain-containing protein</fullName>
    </submittedName>
</protein>
<feature type="compositionally biased region" description="Basic and acidic residues" evidence="3">
    <location>
        <begin position="281"/>
        <end position="292"/>
    </location>
</feature>
<dbReference type="InterPro" id="IPR050602">
    <property type="entry name" value="Malonyl-ACP_OMT"/>
</dbReference>
<evidence type="ECO:0000256" key="2">
    <source>
        <dbReference type="ARBA" id="ARBA00022679"/>
    </source>
</evidence>